<dbReference type="InterPro" id="IPR003594">
    <property type="entry name" value="HATPase_dom"/>
</dbReference>
<dbReference type="CDD" id="cd00075">
    <property type="entry name" value="HATPase"/>
    <property type="match status" value="1"/>
</dbReference>
<keyword evidence="5" id="KW-0418">Kinase</keyword>
<dbReference type="Gene3D" id="3.30.565.10">
    <property type="entry name" value="Histidine kinase-like ATPase, C-terminal domain"/>
    <property type="match status" value="1"/>
</dbReference>
<dbReference type="SMART" id="SM00387">
    <property type="entry name" value="HATPase_c"/>
    <property type="match status" value="1"/>
</dbReference>
<dbReference type="EC" id="2.7.13.3" evidence="2"/>
<comment type="catalytic activity">
    <reaction evidence="1">
        <text>ATP + protein L-histidine = ADP + protein N-phospho-L-histidine.</text>
        <dbReference type="EC" id="2.7.13.3"/>
    </reaction>
</comment>
<keyword evidence="3" id="KW-0597">Phosphoprotein</keyword>
<dbReference type="PROSITE" id="PS50113">
    <property type="entry name" value="PAC"/>
    <property type="match status" value="1"/>
</dbReference>
<evidence type="ECO:0000256" key="2">
    <source>
        <dbReference type="ARBA" id="ARBA00012438"/>
    </source>
</evidence>
<gene>
    <name evidence="11" type="ORF">GWR21_08340</name>
</gene>
<dbReference type="Gene3D" id="1.10.287.130">
    <property type="match status" value="1"/>
</dbReference>
<evidence type="ECO:0000259" key="10">
    <source>
        <dbReference type="PROSITE" id="PS50113"/>
    </source>
</evidence>
<keyword evidence="6" id="KW-0902">Two-component regulatory system</keyword>
<dbReference type="PROSITE" id="PS50109">
    <property type="entry name" value="HIS_KIN"/>
    <property type="match status" value="1"/>
</dbReference>
<dbReference type="InterPro" id="IPR036890">
    <property type="entry name" value="HATPase_C_sf"/>
</dbReference>
<dbReference type="EMBL" id="CP048113">
    <property type="protein sequence ID" value="QHS59596.1"/>
    <property type="molecule type" value="Genomic_DNA"/>
</dbReference>
<accession>A0A6B9ZBU8</accession>
<evidence type="ECO:0000256" key="1">
    <source>
        <dbReference type="ARBA" id="ARBA00000085"/>
    </source>
</evidence>
<evidence type="ECO:0000256" key="3">
    <source>
        <dbReference type="ARBA" id="ARBA00022553"/>
    </source>
</evidence>
<dbReference type="InterPro" id="IPR005467">
    <property type="entry name" value="His_kinase_dom"/>
</dbReference>
<dbReference type="InterPro" id="IPR035965">
    <property type="entry name" value="PAS-like_dom_sf"/>
</dbReference>
<dbReference type="PRINTS" id="PR00344">
    <property type="entry name" value="BCTRLSENSOR"/>
</dbReference>
<reference evidence="11 12" key="1">
    <citation type="submission" date="2020-01" db="EMBL/GenBank/DDBJ databases">
        <title>Complete genome sequence of Chitinophaga sp. H33E-04 isolated from quinoa roots.</title>
        <authorList>
            <person name="Weon H.-Y."/>
            <person name="Lee S.A."/>
        </authorList>
    </citation>
    <scope>NUCLEOTIDE SEQUENCE [LARGE SCALE GENOMIC DNA]</scope>
    <source>
        <strain evidence="11 12">H33E-04</strain>
    </source>
</reference>
<dbReference type="GO" id="GO:0000155">
    <property type="term" value="F:phosphorelay sensor kinase activity"/>
    <property type="evidence" value="ECO:0007669"/>
    <property type="project" value="InterPro"/>
</dbReference>
<evidence type="ECO:0000259" key="9">
    <source>
        <dbReference type="PROSITE" id="PS50112"/>
    </source>
</evidence>
<dbReference type="InterPro" id="IPR000014">
    <property type="entry name" value="PAS"/>
</dbReference>
<keyword evidence="7" id="KW-0175">Coiled coil</keyword>
<dbReference type="NCBIfam" id="TIGR00229">
    <property type="entry name" value="sensory_box"/>
    <property type="match status" value="1"/>
</dbReference>
<evidence type="ECO:0000256" key="7">
    <source>
        <dbReference type="SAM" id="Coils"/>
    </source>
</evidence>
<dbReference type="Pfam" id="PF00512">
    <property type="entry name" value="HisKA"/>
    <property type="match status" value="1"/>
</dbReference>
<dbReference type="PANTHER" id="PTHR43711">
    <property type="entry name" value="TWO-COMPONENT HISTIDINE KINASE"/>
    <property type="match status" value="1"/>
</dbReference>
<proteinExistence type="predicted"/>
<dbReference type="KEGG" id="chih:GWR21_08340"/>
<evidence type="ECO:0000256" key="4">
    <source>
        <dbReference type="ARBA" id="ARBA00022679"/>
    </source>
</evidence>
<dbReference type="Gene3D" id="3.30.450.20">
    <property type="entry name" value="PAS domain"/>
    <property type="match status" value="1"/>
</dbReference>
<dbReference type="AlphaFoldDB" id="A0A6B9ZBU8"/>
<dbReference type="SUPFAM" id="SSF55785">
    <property type="entry name" value="PYP-like sensor domain (PAS domain)"/>
    <property type="match status" value="1"/>
</dbReference>
<sequence>MKKKWTNKLMTMFSGNSIYKKEYNKELQRFEALFNYASIGILVTNEKGQIVLINDFALRQFGYEREELMGDYIEKLMPQRFRQRHVGHRDHYNHHPQSRPMGIGLDLFAVKKDGSEFPVEISLSQYRHDEGSFVIAYINNITERKKAEEKIEKLNNELEHKISERTQQLTTALEQLEQSKQEVMTALDKEKELSELKSRFVSMASHEFRTPLSTILSSAFLVNQYTTETEQPKRAKHIQRIISSVTLLTEVLNDFLSVGKIEEGGVQVRTSTFDIQQHINGIIMEMQDIVQEGQRIQYTHNGATSVQLDPSLLKHILLNLLGNAIKFSGKHTVIQVSTEQTGNDVILKVKDTGIGISQEDQQHLFERFFRGANVSNIQGTGLGLHIVSRYAELMNGNITCESVLNEGTTFIVTFRQL</sequence>
<keyword evidence="4" id="KW-0808">Transferase</keyword>
<dbReference type="Pfam" id="PF13426">
    <property type="entry name" value="PAS_9"/>
    <property type="match status" value="1"/>
</dbReference>
<dbReference type="PROSITE" id="PS50112">
    <property type="entry name" value="PAS"/>
    <property type="match status" value="1"/>
</dbReference>
<keyword evidence="12" id="KW-1185">Reference proteome</keyword>
<organism evidence="11 12">
    <name type="scientific">Chitinophaga agri</name>
    <dbReference type="NCBI Taxonomy" id="2703787"/>
    <lineage>
        <taxon>Bacteria</taxon>
        <taxon>Pseudomonadati</taxon>
        <taxon>Bacteroidota</taxon>
        <taxon>Chitinophagia</taxon>
        <taxon>Chitinophagales</taxon>
        <taxon>Chitinophagaceae</taxon>
        <taxon>Chitinophaga</taxon>
    </lineage>
</organism>
<dbReference type="SMART" id="SM00388">
    <property type="entry name" value="HisKA"/>
    <property type="match status" value="1"/>
</dbReference>
<dbReference type="RefSeq" id="WP_162331291.1">
    <property type="nucleotide sequence ID" value="NZ_CP048113.1"/>
</dbReference>
<feature type="domain" description="Histidine kinase" evidence="8">
    <location>
        <begin position="203"/>
        <end position="417"/>
    </location>
</feature>
<dbReference type="InterPro" id="IPR003661">
    <property type="entry name" value="HisK_dim/P_dom"/>
</dbReference>
<dbReference type="Proteomes" id="UP000476411">
    <property type="component" value="Chromosome"/>
</dbReference>
<dbReference type="SUPFAM" id="SSF55874">
    <property type="entry name" value="ATPase domain of HSP90 chaperone/DNA topoisomerase II/histidine kinase"/>
    <property type="match status" value="1"/>
</dbReference>
<dbReference type="CDD" id="cd00130">
    <property type="entry name" value="PAS"/>
    <property type="match status" value="1"/>
</dbReference>
<feature type="domain" description="PAC" evidence="10">
    <location>
        <begin position="103"/>
        <end position="153"/>
    </location>
</feature>
<dbReference type="FunFam" id="3.30.565.10:FF:000006">
    <property type="entry name" value="Sensor histidine kinase WalK"/>
    <property type="match status" value="1"/>
</dbReference>
<dbReference type="InterPro" id="IPR000700">
    <property type="entry name" value="PAS-assoc_C"/>
</dbReference>
<dbReference type="InterPro" id="IPR050736">
    <property type="entry name" value="Sensor_HK_Regulatory"/>
</dbReference>
<dbReference type="SMART" id="SM00091">
    <property type="entry name" value="PAS"/>
    <property type="match status" value="1"/>
</dbReference>
<feature type="domain" description="PAS" evidence="9">
    <location>
        <begin position="26"/>
        <end position="79"/>
    </location>
</feature>
<dbReference type="PANTHER" id="PTHR43711:SF26">
    <property type="entry name" value="SENSOR HISTIDINE KINASE RCSC"/>
    <property type="match status" value="1"/>
</dbReference>
<dbReference type="SUPFAM" id="SSF47384">
    <property type="entry name" value="Homodimeric domain of signal transducing histidine kinase"/>
    <property type="match status" value="1"/>
</dbReference>
<evidence type="ECO:0000256" key="5">
    <source>
        <dbReference type="ARBA" id="ARBA00022777"/>
    </source>
</evidence>
<dbReference type="InterPro" id="IPR036097">
    <property type="entry name" value="HisK_dim/P_sf"/>
</dbReference>
<dbReference type="CDD" id="cd00082">
    <property type="entry name" value="HisKA"/>
    <property type="match status" value="1"/>
</dbReference>
<evidence type="ECO:0000259" key="8">
    <source>
        <dbReference type="PROSITE" id="PS50109"/>
    </source>
</evidence>
<evidence type="ECO:0000256" key="6">
    <source>
        <dbReference type="ARBA" id="ARBA00023012"/>
    </source>
</evidence>
<evidence type="ECO:0000313" key="12">
    <source>
        <dbReference type="Proteomes" id="UP000476411"/>
    </source>
</evidence>
<dbReference type="InterPro" id="IPR004358">
    <property type="entry name" value="Sig_transdc_His_kin-like_C"/>
</dbReference>
<protein>
    <recommendedName>
        <fullName evidence="2">histidine kinase</fullName>
        <ecNumber evidence="2">2.7.13.3</ecNumber>
    </recommendedName>
</protein>
<feature type="coiled-coil region" evidence="7">
    <location>
        <begin position="137"/>
        <end position="196"/>
    </location>
</feature>
<name>A0A6B9ZBU8_9BACT</name>
<dbReference type="Pfam" id="PF02518">
    <property type="entry name" value="HATPase_c"/>
    <property type="match status" value="1"/>
</dbReference>
<evidence type="ECO:0000313" key="11">
    <source>
        <dbReference type="EMBL" id="QHS59596.1"/>
    </source>
</evidence>